<name>A0A6A6B0B7_9PEZI</name>
<organism evidence="2 3">
    <name type="scientific">Aplosporella prunicola CBS 121167</name>
    <dbReference type="NCBI Taxonomy" id="1176127"/>
    <lineage>
        <taxon>Eukaryota</taxon>
        <taxon>Fungi</taxon>
        <taxon>Dikarya</taxon>
        <taxon>Ascomycota</taxon>
        <taxon>Pezizomycotina</taxon>
        <taxon>Dothideomycetes</taxon>
        <taxon>Dothideomycetes incertae sedis</taxon>
        <taxon>Botryosphaeriales</taxon>
        <taxon>Aplosporellaceae</taxon>
        <taxon>Aplosporella</taxon>
    </lineage>
</organism>
<dbReference type="RefSeq" id="XP_033393334.1">
    <property type="nucleotide sequence ID" value="XM_033543539.1"/>
</dbReference>
<protein>
    <submittedName>
        <fullName evidence="2">Uncharacterized protein</fullName>
    </submittedName>
</protein>
<reference evidence="2" key="1">
    <citation type="journal article" date="2020" name="Stud. Mycol.">
        <title>101 Dothideomycetes genomes: a test case for predicting lifestyles and emergence of pathogens.</title>
        <authorList>
            <person name="Haridas S."/>
            <person name="Albert R."/>
            <person name="Binder M."/>
            <person name="Bloem J."/>
            <person name="Labutti K."/>
            <person name="Salamov A."/>
            <person name="Andreopoulos B."/>
            <person name="Baker S."/>
            <person name="Barry K."/>
            <person name="Bills G."/>
            <person name="Bluhm B."/>
            <person name="Cannon C."/>
            <person name="Castanera R."/>
            <person name="Culley D."/>
            <person name="Daum C."/>
            <person name="Ezra D."/>
            <person name="Gonzalez J."/>
            <person name="Henrissat B."/>
            <person name="Kuo A."/>
            <person name="Liang C."/>
            <person name="Lipzen A."/>
            <person name="Lutzoni F."/>
            <person name="Magnuson J."/>
            <person name="Mondo S."/>
            <person name="Nolan M."/>
            <person name="Ohm R."/>
            <person name="Pangilinan J."/>
            <person name="Park H.-J."/>
            <person name="Ramirez L."/>
            <person name="Alfaro M."/>
            <person name="Sun H."/>
            <person name="Tritt A."/>
            <person name="Yoshinaga Y."/>
            <person name="Zwiers L.-H."/>
            <person name="Turgeon B."/>
            <person name="Goodwin S."/>
            <person name="Spatafora J."/>
            <person name="Crous P."/>
            <person name="Grigoriev I."/>
        </authorList>
    </citation>
    <scope>NUCLEOTIDE SEQUENCE</scope>
    <source>
        <strain evidence="2">CBS 121167</strain>
    </source>
</reference>
<keyword evidence="3" id="KW-1185">Reference proteome</keyword>
<feature type="compositionally biased region" description="Polar residues" evidence="1">
    <location>
        <begin position="17"/>
        <end position="52"/>
    </location>
</feature>
<sequence length="172" mass="19997">MTRLRLILRDDGRNPAASVNTSVATRPLASPTSLHRSTNLGQSDDDQVSSPKRPTKLIIRGPHPWTKRAKYVRQRVWREFPKQSCVDLLERFLKKPDLTSDELANITVILNQVNQKMYKMGILDEHQYRHMLMLKDSIISVRNKSVLRTGRQQRRVKENGRTEKARHVECCQ</sequence>
<dbReference type="Proteomes" id="UP000799438">
    <property type="component" value="Unassembled WGS sequence"/>
</dbReference>
<evidence type="ECO:0000256" key="1">
    <source>
        <dbReference type="SAM" id="MobiDB-lite"/>
    </source>
</evidence>
<gene>
    <name evidence="2" type="ORF">K452DRAFT_312225</name>
</gene>
<feature type="region of interest" description="Disordered" evidence="1">
    <location>
        <begin position="15"/>
        <end position="56"/>
    </location>
</feature>
<evidence type="ECO:0000313" key="3">
    <source>
        <dbReference type="Proteomes" id="UP000799438"/>
    </source>
</evidence>
<dbReference type="EMBL" id="ML995501">
    <property type="protein sequence ID" value="KAF2137619.1"/>
    <property type="molecule type" value="Genomic_DNA"/>
</dbReference>
<dbReference type="AlphaFoldDB" id="A0A6A6B0B7"/>
<evidence type="ECO:0000313" key="2">
    <source>
        <dbReference type="EMBL" id="KAF2137619.1"/>
    </source>
</evidence>
<proteinExistence type="predicted"/>
<accession>A0A6A6B0B7</accession>
<dbReference type="GeneID" id="54301036"/>